<protein>
    <recommendedName>
        <fullName evidence="5">Putative pre-16S rRNA nuclease</fullName>
        <ecNumber evidence="5">3.1.-.-</ecNumber>
    </recommendedName>
</protein>
<dbReference type="GO" id="GO:0000967">
    <property type="term" value="P:rRNA 5'-end processing"/>
    <property type="evidence" value="ECO:0007669"/>
    <property type="project" value="UniProtKB-UniRule"/>
</dbReference>
<dbReference type="OrthoDB" id="9796140at2"/>
<keyword evidence="3 5" id="KW-0540">Nuclease</keyword>
<evidence type="ECO:0000256" key="4">
    <source>
        <dbReference type="ARBA" id="ARBA00022801"/>
    </source>
</evidence>
<comment type="subcellular location">
    <subcellularLocation>
        <location evidence="5">Cytoplasm</location>
    </subcellularLocation>
</comment>
<keyword evidence="2 5" id="KW-0690">Ribosome biogenesis</keyword>
<dbReference type="GO" id="GO:0005829">
    <property type="term" value="C:cytosol"/>
    <property type="evidence" value="ECO:0007669"/>
    <property type="project" value="TreeGrafter"/>
</dbReference>
<dbReference type="Gene3D" id="3.30.420.140">
    <property type="entry name" value="YqgF/RNase H-like domain"/>
    <property type="match status" value="1"/>
</dbReference>
<evidence type="ECO:0000313" key="8">
    <source>
        <dbReference type="Proteomes" id="UP000269493"/>
    </source>
</evidence>
<dbReference type="NCBIfam" id="TIGR00250">
    <property type="entry name" value="RNAse_H_YqgF"/>
    <property type="match status" value="1"/>
</dbReference>
<dbReference type="InterPro" id="IPR005227">
    <property type="entry name" value="YqgF"/>
</dbReference>
<dbReference type="AlphaFoldDB" id="A0A495VPS6"/>
<evidence type="ECO:0000256" key="5">
    <source>
        <dbReference type="HAMAP-Rule" id="MF_00651"/>
    </source>
</evidence>
<keyword evidence="8" id="KW-1185">Reference proteome</keyword>
<evidence type="ECO:0000259" key="6">
    <source>
        <dbReference type="SMART" id="SM00732"/>
    </source>
</evidence>
<dbReference type="InterPro" id="IPR012337">
    <property type="entry name" value="RNaseH-like_sf"/>
</dbReference>
<feature type="domain" description="YqgF/RNase H-like" evidence="6">
    <location>
        <begin position="2"/>
        <end position="100"/>
    </location>
</feature>
<dbReference type="SUPFAM" id="SSF53098">
    <property type="entry name" value="Ribonuclease H-like"/>
    <property type="match status" value="1"/>
</dbReference>
<sequence>MARILSIDYGKKRTGIAVTDPLKIIANGLTTVPTHELVGFLKNYFQKEAVEKVIIGLPKQMNNQPSENMRYIEPFVAQFKKLFPDIPIEYFDERFTSTLAHRSMLEGGLKKKDRRNKELVDEISAVIILQGYMESVLHA</sequence>
<dbReference type="Pfam" id="PF03652">
    <property type="entry name" value="RuvX"/>
    <property type="match status" value="1"/>
</dbReference>
<keyword evidence="1 5" id="KW-0963">Cytoplasm</keyword>
<proteinExistence type="inferred from homology"/>
<dbReference type="GO" id="GO:0016788">
    <property type="term" value="F:hydrolase activity, acting on ester bonds"/>
    <property type="evidence" value="ECO:0007669"/>
    <property type="project" value="UniProtKB-UniRule"/>
</dbReference>
<comment type="similarity">
    <text evidence="5">Belongs to the YqgF HJR family.</text>
</comment>
<evidence type="ECO:0000313" key="7">
    <source>
        <dbReference type="EMBL" id="RKT51346.1"/>
    </source>
</evidence>
<dbReference type="PANTHER" id="PTHR33317:SF4">
    <property type="entry name" value="POLYNUCLEOTIDYL TRANSFERASE, RIBONUCLEASE H-LIKE SUPERFAMILY PROTEIN"/>
    <property type="match status" value="1"/>
</dbReference>
<dbReference type="EC" id="3.1.-.-" evidence="5"/>
<dbReference type="RefSeq" id="WP_122304180.1">
    <property type="nucleotide sequence ID" value="NZ_RBXN01000005.1"/>
</dbReference>
<evidence type="ECO:0000256" key="3">
    <source>
        <dbReference type="ARBA" id="ARBA00022722"/>
    </source>
</evidence>
<organism evidence="7 8">
    <name type="scientific">Coprobacter fastidiosus NSB1 = JCM 33896</name>
    <dbReference type="NCBI Taxonomy" id="1349822"/>
    <lineage>
        <taxon>Bacteria</taxon>
        <taxon>Pseudomonadati</taxon>
        <taxon>Bacteroidota</taxon>
        <taxon>Bacteroidia</taxon>
        <taxon>Bacteroidales</taxon>
        <taxon>Barnesiellaceae</taxon>
        <taxon>Coprobacter</taxon>
    </lineage>
</organism>
<dbReference type="GeneID" id="92929505"/>
<dbReference type="PANTHER" id="PTHR33317">
    <property type="entry name" value="POLYNUCLEOTIDYL TRANSFERASE, RIBONUCLEASE H-LIKE SUPERFAMILY PROTEIN"/>
    <property type="match status" value="1"/>
</dbReference>
<dbReference type="SMART" id="SM00732">
    <property type="entry name" value="YqgFc"/>
    <property type="match status" value="1"/>
</dbReference>
<evidence type="ECO:0000256" key="2">
    <source>
        <dbReference type="ARBA" id="ARBA00022517"/>
    </source>
</evidence>
<evidence type="ECO:0000256" key="1">
    <source>
        <dbReference type="ARBA" id="ARBA00022490"/>
    </source>
</evidence>
<dbReference type="InterPro" id="IPR006641">
    <property type="entry name" value="YqgF/RNaseH-like_dom"/>
</dbReference>
<dbReference type="GO" id="GO:0004518">
    <property type="term" value="F:nuclease activity"/>
    <property type="evidence" value="ECO:0007669"/>
    <property type="project" value="UniProtKB-KW"/>
</dbReference>
<name>A0A495VPS6_9BACT</name>
<dbReference type="Proteomes" id="UP000269493">
    <property type="component" value="Unassembled WGS sequence"/>
</dbReference>
<comment type="caution">
    <text evidence="7">The sequence shown here is derived from an EMBL/GenBank/DDBJ whole genome shotgun (WGS) entry which is preliminary data.</text>
</comment>
<comment type="function">
    <text evidence="5">Could be a nuclease involved in processing of the 5'-end of pre-16S rRNA.</text>
</comment>
<gene>
    <name evidence="7" type="ORF">BC742_1619</name>
</gene>
<dbReference type="CDD" id="cd16964">
    <property type="entry name" value="YqgF"/>
    <property type="match status" value="1"/>
</dbReference>
<dbReference type="EMBL" id="RBXN01000005">
    <property type="protein sequence ID" value="RKT51346.1"/>
    <property type="molecule type" value="Genomic_DNA"/>
</dbReference>
<dbReference type="HAMAP" id="MF_00651">
    <property type="entry name" value="Nuclease_YqgF"/>
    <property type="match status" value="1"/>
</dbReference>
<dbReference type="InterPro" id="IPR037027">
    <property type="entry name" value="YqgF/RNaseH-like_dom_sf"/>
</dbReference>
<reference evidence="7 8" key="1">
    <citation type="submission" date="2018-10" db="EMBL/GenBank/DDBJ databases">
        <title>Genomic Encyclopedia of Archaeal and Bacterial Type Strains, Phase II (KMG-II): from individual species to whole genera.</title>
        <authorList>
            <person name="Goeker M."/>
        </authorList>
    </citation>
    <scope>NUCLEOTIDE SEQUENCE [LARGE SCALE GENOMIC DNA]</scope>
    <source>
        <strain evidence="7 8">NSB1</strain>
    </source>
</reference>
<keyword evidence="4 5" id="KW-0378">Hydrolase</keyword>
<accession>A0A495VPS6</accession>